<proteinExistence type="predicted"/>
<dbReference type="OrthoDB" id="1372231at2"/>
<evidence type="ECO:0000313" key="2">
    <source>
        <dbReference type="Proteomes" id="UP000325105"/>
    </source>
</evidence>
<dbReference type="EMBL" id="VNHX01000005">
    <property type="protein sequence ID" value="TYP96525.1"/>
    <property type="molecule type" value="Genomic_DNA"/>
</dbReference>
<protein>
    <submittedName>
        <fullName evidence="1">Uncharacterized protein</fullName>
    </submittedName>
</protein>
<comment type="caution">
    <text evidence="1">The sequence shown here is derived from an EMBL/GenBank/DDBJ whole genome shotgun (WGS) entry which is preliminary data.</text>
</comment>
<evidence type="ECO:0000313" key="1">
    <source>
        <dbReference type="EMBL" id="TYP96525.1"/>
    </source>
</evidence>
<dbReference type="Proteomes" id="UP000325105">
    <property type="component" value="Unassembled WGS sequence"/>
</dbReference>
<reference evidence="1 2" key="1">
    <citation type="submission" date="2019-07" db="EMBL/GenBank/DDBJ databases">
        <title>Genomic Encyclopedia of Archaeal and Bacterial Type Strains, Phase II (KMG-II): from individual species to whole genera.</title>
        <authorList>
            <person name="Goeker M."/>
        </authorList>
    </citation>
    <scope>NUCLEOTIDE SEQUENCE [LARGE SCALE GENOMIC DNA]</scope>
    <source>
        <strain evidence="1 2">DSM 18850</strain>
    </source>
</reference>
<gene>
    <name evidence="1" type="ORF">BC792_10512</name>
</gene>
<dbReference type="PROSITE" id="PS51257">
    <property type="entry name" value="PROKAR_LIPOPROTEIN"/>
    <property type="match status" value="1"/>
</dbReference>
<keyword evidence="2" id="KW-1185">Reference proteome</keyword>
<dbReference type="RefSeq" id="WP_148907923.1">
    <property type="nucleotide sequence ID" value="NZ_VNHX01000005.1"/>
</dbReference>
<organism evidence="1 2">
    <name type="scientific">Sphingobacterium allocomposti</name>
    <dbReference type="NCBI Taxonomy" id="415956"/>
    <lineage>
        <taxon>Bacteria</taxon>
        <taxon>Pseudomonadati</taxon>
        <taxon>Bacteroidota</taxon>
        <taxon>Sphingobacteriia</taxon>
        <taxon>Sphingobacteriales</taxon>
        <taxon>Sphingobacteriaceae</taxon>
        <taxon>Sphingobacterium</taxon>
    </lineage>
</organism>
<name>A0A5S5DLD4_9SPHI</name>
<dbReference type="AlphaFoldDB" id="A0A5S5DLD4"/>
<accession>A0A5S5DLD4</accession>
<sequence length="270" mass="30557">MKYLAIIFLCIAASCQHIGSSAHKLVAQTEYDTADGPSAKQPATSDSLQHAELLYTEGHSLLAGAYRMWEAKDNPGLILKKGWLQLFRDGHEGFKIDDAQYSIANGYDTCAGIETRVVTSKRETLAFFNIPGIHKGTIPCVQLEQQQIWPQKRVVFEFMGHTYTLRGEGEITATDTYTDNGDAQVFHHVSGYRLVLTDRQQKQYTLAAEDSFNDTFIRIVFVGDLDGDRKPDFILSAPRDYEEERILIVLSSKMDNETLEVYECHRQFDC</sequence>